<dbReference type="NCBIfam" id="NF009150">
    <property type="entry name" value="PRK12497.1-3"/>
    <property type="match status" value="1"/>
</dbReference>
<proteinExistence type="inferred from homology"/>
<accession>A0A9D1MVA3</accession>
<dbReference type="SUPFAM" id="SSF52980">
    <property type="entry name" value="Restriction endonuclease-like"/>
    <property type="match status" value="1"/>
</dbReference>
<dbReference type="Gene3D" id="3.40.1350.10">
    <property type="match status" value="1"/>
</dbReference>
<gene>
    <name evidence="3" type="ORF">IAD23_04690</name>
</gene>
<evidence type="ECO:0000256" key="2">
    <source>
        <dbReference type="HAMAP-Rule" id="MF_00048"/>
    </source>
</evidence>
<sequence>MNKTGILGEMAAVRYLRKKRYKIITTNYRCRFGEIDVICEKKGYIVFAEVKTRGENAIASPMEFVDAAKQRRLALAASLYLSTHETNLQPRFDVLEVLCVNSKIKSVKHLENAFEIY</sequence>
<dbReference type="EMBL" id="DVNM01000026">
    <property type="protein sequence ID" value="HIU69237.1"/>
    <property type="molecule type" value="Genomic_DNA"/>
</dbReference>
<dbReference type="CDD" id="cd20736">
    <property type="entry name" value="PoNe_Nuclease"/>
    <property type="match status" value="1"/>
</dbReference>
<comment type="similarity">
    <text evidence="1 2">Belongs to the UPF0102 family.</text>
</comment>
<dbReference type="Pfam" id="PF02021">
    <property type="entry name" value="UPF0102"/>
    <property type="match status" value="1"/>
</dbReference>
<comment type="caution">
    <text evidence="3">The sequence shown here is derived from an EMBL/GenBank/DDBJ whole genome shotgun (WGS) entry which is preliminary data.</text>
</comment>
<dbReference type="PANTHER" id="PTHR34039">
    <property type="entry name" value="UPF0102 PROTEIN YRAN"/>
    <property type="match status" value="1"/>
</dbReference>
<dbReference type="GO" id="GO:0003676">
    <property type="term" value="F:nucleic acid binding"/>
    <property type="evidence" value="ECO:0007669"/>
    <property type="project" value="InterPro"/>
</dbReference>
<dbReference type="InterPro" id="IPR003509">
    <property type="entry name" value="UPF0102_YraN-like"/>
</dbReference>
<dbReference type="InterPro" id="IPR011335">
    <property type="entry name" value="Restrct_endonuc-II-like"/>
</dbReference>
<reference evidence="3" key="2">
    <citation type="journal article" date="2021" name="PeerJ">
        <title>Extensive microbial diversity within the chicken gut microbiome revealed by metagenomics and culture.</title>
        <authorList>
            <person name="Gilroy R."/>
            <person name="Ravi A."/>
            <person name="Getino M."/>
            <person name="Pursley I."/>
            <person name="Horton D.L."/>
            <person name="Alikhan N.F."/>
            <person name="Baker D."/>
            <person name="Gharbi K."/>
            <person name="Hall N."/>
            <person name="Watson M."/>
            <person name="Adriaenssens E.M."/>
            <person name="Foster-Nyarko E."/>
            <person name="Jarju S."/>
            <person name="Secka A."/>
            <person name="Antonio M."/>
            <person name="Oren A."/>
            <person name="Chaudhuri R.R."/>
            <person name="La Ragione R."/>
            <person name="Hildebrand F."/>
            <person name="Pallen M.J."/>
        </authorList>
    </citation>
    <scope>NUCLEOTIDE SEQUENCE</scope>
    <source>
        <strain evidence="3">CHK176-6737</strain>
    </source>
</reference>
<evidence type="ECO:0000313" key="4">
    <source>
        <dbReference type="Proteomes" id="UP000824125"/>
    </source>
</evidence>
<organism evidence="3 4">
    <name type="scientific">Candidatus Scybalenecus merdavium</name>
    <dbReference type="NCBI Taxonomy" id="2840939"/>
    <lineage>
        <taxon>Bacteria</taxon>
        <taxon>Bacillati</taxon>
        <taxon>Bacillota</taxon>
        <taxon>Clostridia</taxon>
        <taxon>Eubacteriales</taxon>
        <taxon>Oscillospiraceae</taxon>
        <taxon>Oscillospiraceae incertae sedis</taxon>
        <taxon>Candidatus Scybalenecus</taxon>
    </lineage>
</organism>
<dbReference type="Proteomes" id="UP000824125">
    <property type="component" value="Unassembled WGS sequence"/>
</dbReference>
<evidence type="ECO:0000313" key="3">
    <source>
        <dbReference type="EMBL" id="HIU69237.1"/>
    </source>
</evidence>
<evidence type="ECO:0000256" key="1">
    <source>
        <dbReference type="ARBA" id="ARBA00006738"/>
    </source>
</evidence>
<protein>
    <recommendedName>
        <fullName evidence="2">UPF0102 protein IAD23_04690</fullName>
    </recommendedName>
</protein>
<reference evidence="3" key="1">
    <citation type="submission" date="2020-10" db="EMBL/GenBank/DDBJ databases">
        <authorList>
            <person name="Gilroy R."/>
        </authorList>
    </citation>
    <scope>NUCLEOTIDE SEQUENCE</scope>
    <source>
        <strain evidence="3">CHK176-6737</strain>
    </source>
</reference>
<name>A0A9D1MVA3_9FIRM</name>
<dbReference type="AlphaFoldDB" id="A0A9D1MVA3"/>
<dbReference type="PANTHER" id="PTHR34039:SF1">
    <property type="entry name" value="UPF0102 PROTEIN YRAN"/>
    <property type="match status" value="1"/>
</dbReference>
<dbReference type="HAMAP" id="MF_00048">
    <property type="entry name" value="UPF0102"/>
    <property type="match status" value="1"/>
</dbReference>
<dbReference type="InterPro" id="IPR011856">
    <property type="entry name" value="tRNA_endonuc-like_dom_sf"/>
</dbReference>